<proteinExistence type="predicted"/>
<dbReference type="PANTHER" id="PTHR22255">
    <property type="entry name" value="LP06548P"/>
    <property type="match status" value="1"/>
</dbReference>
<keyword evidence="3" id="KW-1185">Reference proteome</keyword>
<dbReference type="PANTHER" id="PTHR22255:SF4">
    <property type="entry name" value="CATION-INDEPENDENT MANNOSE-6-PHOSPHATE RECEPTOR"/>
    <property type="match status" value="1"/>
</dbReference>
<dbReference type="Pfam" id="PF23070">
    <property type="entry name" value="DUF7043"/>
    <property type="match status" value="1"/>
</dbReference>
<reference evidence="2" key="1">
    <citation type="submission" date="2014-01" db="EMBL/GenBank/DDBJ databases">
        <authorList>
            <person name="Aslett M."/>
        </authorList>
    </citation>
    <scope>NUCLEOTIDE SEQUENCE</scope>
</reference>
<dbReference type="AlphaFoldDB" id="A0A077YXU9"/>
<dbReference type="OrthoDB" id="6380161at2759"/>
<organism evidence="2 3">
    <name type="scientific">Trichuris trichiura</name>
    <name type="common">Whipworm</name>
    <name type="synonym">Trichocephalus trichiurus</name>
    <dbReference type="NCBI Taxonomy" id="36087"/>
    <lineage>
        <taxon>Eukaryota</taxon>
        <taxon>Metazoa</taxon>
        <taxon>Ecdysozoa</taxon>
        <taxon>Nematoda</taxon>
        <taxon>Enoplea</taxon>
        <taxon>Dorylaimia</taxon>
        <taxon>Trichinellida</taxon>
        <taxon>Trichuridae</taxon>
        <taxon>Trichuris</taxon>
    </lineage>
</organism>
<evidence type="ECO:0000313" key="2">
    <source>
        <dbReference type="EMBL" id="CDW52937.1"/>
    </source>
</evidence>
<dbReference type="STRING" id="36087.A0A077YXU9"/>
<accession>A0A077YXU9</accession>
<name>A0A077YXU9_TRITR</name>
<gene>
    <name evidence="2" type="ORF">TTRE_0000119901</name>
</gene>
<dbReference type="EMBL" id="HG805835">
    <property type="protein sequence ID" value="CDW52937.1"/>
    <property type="molecule type" value="Genomic_DNA"/>
</dbReference>
<protein>
    <recommendedName>
        <fullName evidence="1">DUF7043 domain-containing protein</fullName>
    </recommendedName>
</protein>
<dbReference type="Proteomes" id="UP000030665">
    <property type="component" value="Unassembled WGS sequence"/>
</dbReference>
<dbReference type="InterPro" id="IPR055471">
    <property type="entry name" value="DUF7043"/>
</dbReference>
<evidence type="ECO:0000259" key="1">
    <source>
        <dbReference type="Pfam" id="PF23070"/>
    </source>
</evidence>
<reference evidence="2" key="2">
    <citation type="submission" date="2014-03" db="EMBL/GenBank/DDBJ databases">
        <title>The whipworm genome and dual-species transcriptomics of an intimate host-pathogen interaction.</title>
        <authorList>
            <person name="Foth B.J."/>
            <person name="Tsai I.J."/>
            <person name="Reid A.J."/>
            <person name="Bancroft A.J."/>
            <person name="Nichol S."/>
            <person name="Tracey A."/>
            <person name="Holroyd N."/>
            <person name="Cotton J.A."/>
            <person name="Stanley E.J."/>
            <person name="Zarowiecki M."/>
            <person name="Liu J.Z."/>
            <person name="Huckvale T."/>
            <person name="Cooper P.J."/>
            <person name="Grencis R.K."/>
            <person name="Berriman M."/>
        </authorList>
    </citation>
    <scope>NUCLEOTIDE SEQUENCE [LARGE SCALE GENOMIC DNA]</scope>
</reference>
<evidence type="ECO:0000313" key="3">
    <source>
        <dbReference type="Proteomes" id="UP000030665"/>
    </source>
</evidence>
<feature type="domain" description="DUF7043" evidence="1">
    <location>
        <begin position="69"/>
        <end position="157"/>
    </location>
</feature>
<sequence>MTLKTASNAFCYLCLLMPASENCRKISNKKLLITGFCLGREGCETMHPKKCRFSLISVDTAVVWPALPTECIFPTWIQGVWEYMVIQPTMMTYYRNNDPSSMIVAFAKCIIVNDDKVQVFSKTHCDETIGYQCLHFKRRSNNVIETKHGKNRATEFCTFTNPDIFVACSYAGHYVSKEEQAGKKLCYSFSTDCQRTDQLTKTTFYLLHFGCLASWKEDEYRFDYVKLKDSNRRGCFVS</sequence>